<dbReference type="InterPro" id="IPR029039">
    <property type="entry name" value="Flavoprotein-like_sf"/>
</dbReference>
<dbReference type="KEGG" id="daw:HS1_001349"/>
<protein>
    <submittedName>
        <fullName evidence="4">NADPH-dependent FMN reductase</fullName>
    </submittedName>
</protein>
<dbReference type="EMBL" id="CP013015">
    <property type="protein sequence ID" value="AMM41152.1"/>
    <property type="molecule type" value="Genomic_DNA"/>
</dbReference>
<dbReference type="RefSeq" id="WP_066062720.1">
    <property type="nucleotide sequence ID" value="NZ_CP013015.1"/>
</dbReference>
<evidence type="ECO:0000259" key="3">
    <source>
        <dbReference type="Pfam" id="PF03358"/>
    </source>
</evidence>
<dbReference type="InterPro" id="IPR005025">
    <property type="entry name" value="FMN_Rdtase-like_dom"/>
</dbReference>
<evidence type="ECO:0000256" key="1">
    <source>
        <dbReference type="ARBA" id="ARBA00022630"/>
    </source>
</evidence>
<evidence type="ECO:0000313" key="4">
    <source>
        <dbReference type="EMBL" id="AMM41152.1"/>
    </source>
</evidence>
<accession>A0A7U4QKR1</accession>
<dbReference type="SUPFAM" id="SSF52218">
    <property type="entry name" value="Flavoproteins"/>
    <property type="match status" value="1"/>
</dbReference>
<dbReference type="GO" id="GO:0016491">
    <property type="term" value="F:oxidoreductase activity"/>
    <property type="evidence" value="ECO:0007669"/>
    <property type="project" value="InterPro"/>
</dbReference>
<evidence type="ECO:0000256" key="2">
    <source>
        <dbReference type="ARBA" id="ARBA00022643"/>
    </source>
</evidence>
<keyword evidence="5" id="KW-1185">Reference proteome</keyword>
<dbReference type="Proteomes" id="UP000070560">
    <property type="component" value="Chromosome"/>
</dbReference>
<feature type="domain" description="NADPH-dependent FMN reductase-like" evidence="3">
    <location>
        <begin position="1"/>
        <end position="167"/>
    </location>
</feature>
<proteinExistence type="predicted"/>
<keyword evidence="1" id="KW-0285">Flavoprotein</keyword>
<dbReference type="InterPro" id="IPR051796">
    <property type="entry name" value="ISF_SsuE-like"/>
</dbReference>
<name>A0A7U4QKR1_DESA2</name>
<dbReference type="PANTHER" id="PTHR43278">
    <property type="entry name" value="NAD(P)H-DEPENDENT FMN-CONTAINING OXIDOREDUCTASE YWQN-RELATED"/>
    <property type="match status" value="1"/>
</dbReference>
<dbReference type="Pfam" id="PF03358">
    <property type="entry name" value="FMN_red"/>
    <property type="match status" value="1"/>
</dbReference>
<sequence length="241" mass="26529">MRILGICGTNKRGSKKSASEWFLKKALEAAAELGAETESIRLINCRITPCLACNFCMCGKLCPLLEDPKDDAKEIFTKIDKAAGIIFSFPVYGYQTPAIVINLLQRTRPFHELERAKATGLEIKAVKNNPFSGKAIGSLTVAAAIGLEGALFGPLHILKALGATPVACAGISLLDPEIKNIYSIDGKFSVPNENIKAFFDRDFPSYEENECAIDMARSVGKWVYRACKSEVFQRIRYRTKL</sequence>
<dbReference type="Gene3D" id="3.40.50.360">
    <property type="match status" value="1"/>
</dbReference>
<keyword evidence="2" id="KW-0288">FMN</keyword>
<evidence type="ECO:0000313" key="5">
    <source>
        <dbReference type="Proteomes" id="UP000070560"/>
    </source>
</evidence>
<gene>
    <name evidence="4" type="ORF">HS1_001349</name>
</gene>
<reference evidence="4 5" key="1">
    <citation type="submission" date="2015-10" db="EMBL/GenBank/DDBJ databases">
        <title>Candidatus Desulfofervidus auxilii, a hydrogenotrophic sulfate-reducing bacterium involved in the thermophilic anaerobic oxidation of methane.</title>
        <authorList>
            <person name="Krukenberg V."/>
            <person name="Richter M."/>
            <person name="Wegener G."/>
        </authorList>
    </citation>
    <scope>NUCLEOTIDE SEQUENCE [LARGE SCALE GENOMIC DNA]</scope>
    <source>
        <strain evidence="4 5">HS1</strain>
    </source>
</reference>
<organism evidence="4 5">
    <name type="scientific">Desulfofervidus auxilii</name>
    <dbReference type="NCBI Taxonomy" id="1621989"/>
    <lineage>
        <taxon>Bacteria</taxon>
        <taxon>Pseudomonadati</taxon>
        <taxon>Thermodesulfobacteriota</taxon>
        <taxon>Candidatus Desulfofervidia</taxon>
        <taxon>Candidatus Desulfofervidales</taxon>
        <taxon>Candidatus Desulfofervidaceae</taxon>
        <taxon>Candidatus Desulfofervidus</taxon>
    </lineage>
</organism>
<dbReference type="OrthoDB" id="9805976at2"/>
<dbReference type="AlphaFoldDB" id="A0A7U4QKR1"/>
<dbReference type="PANTHER" id="PTHR43278:SF1">
    <property type="entry name" value="IRON-SULFUR FLAVOPROTEIN MJ1083"/>
    <property type="match status" value="1"/>
</dbReference>